<organism evidence="5 6">
    <name type="scientific">Candidatus Dehalogenimonas loeffleri</name>
    <dbReference type="NCBI Taxonomy" id="3127115"/>
    <lineage>
        <taxon>Bacteria</taxon>
        <taxon>Bacillati</taxon>
        <taxon>Chloroflexota</taxon>
        <taxon>Dehalococcoidia</taxon>
        <taxon>Dehalococcoidales</taxon>
        <taxon>Dehalococcoidaceae</taxon>
        <taxon>Dehalogenimonas</taxon>
    </lineage>
</organism>
<keyword evidence="3 5" id="KW-0067">ATP-binding</keyword>
<dbReference type="InterPro" id="IPR003439">
    <property type="entry name" value="ABC_transporter-like_ATP-bd"/>
</dbReference>
<dbReference type="SUPFAM" id="SSF52540">
    <property type="entry name" value="P-loop containing nucleoside triphosphate hydrolases"/>
    <property type="match status" value="1"/>
</dbReference>
<evidence type="ECO:0000256" key="3">
    <source>
        <dbReference type="ARBA" id="ARBA00022840"/>
    </source>
</evidence>
<dbReference type="EMBL" id="CP146612">
    <property type="protein sequence ID" value="WWX24626.1"/>
    <property type="molecule type" value="Genomic_DNA"/>
</dbReference>
<keyword evidence="1" id="KW-0813">Transport</keyword>
<evidence type="ECO:0000256" key="1">
    <source>
        <dbReference type="ARBA" id="ARBA00022448"/>
    </source>
</evidence>
<proteinExistence type="predicted"/>
<feature type="domain" description="ABC transporter" evidence="4">
    <location>
        <begin position="7"/>
        <end position="239"/>
    </location>
</feature>
<evidence type="ECO:0000313" key="5">
    <source>
        <dbReference type="EMBL" id="WWX24626.1"/>
    </source>
</evidence>
<sequence length="260" mass="27607">MADSAVIAASSLNIGYEGVSVVADINFGLNSGQGIALIGTNGSGKSTLLKTIAGLLPPLSGEINVFNSRPGRQPKRIAYLGQFHASGFVLPLRAVDVVRMGRFPHRGLLGQFTGDDEARVQDAMKVMGVTGLADAPLRSLSGGQQQRIYLAQVLAHHADLLILDEPTSGLDAGGRELYLQAARDELCRGAAVVVATHDIHEEASLCHQVMLMAHRVVALGPPAEVITTQSLMDTFGIAIDPNQKPITILECGHSHDHERK</sequence>
<keyword evidence="2" id="KW-0547">Nucleotide-binding</keyword>
<dbReference type="SMART" id="SM00382">
    <property type="entry name" value="AAA"/>
    <property type="match status" value="1"/>
</dbReference>
<evidence type="ECO:0000313" key="6">
    <source>
        <dbReference type="Proteomes" id="UP001375370"/>
    </source>
</evidence>
<keyword evidence="6" id="KW-1185">Reference proteome</keyword>
<reference evidence="5 6" key="1">
    <citation type="submission" date="2024-03" db="EMBL/GenBank/DDBJ databases">
        <title>A Dehalogenimonas Isolated from Estuarine Sediments Dihaloeliminates Chlorinated Alkanes.</title>
        <authorList>
            <person name="Yang Y."/>
            <person name="Wang H."/>
        </authorList>
    </citation>
    <scope>NUCLEOTIDE SEQUENCE [LARGE SCALE GENOMIC DNA]</scope>
    <source>
        <strain evidence="5 6">W</strain>
    </source>
</reference>
<dbReference type="Gene3D" id="3.40.50.300">
    <property type="entry name" value="P-loop containing nucleotide triphosphate hydrolases"/>
    <property type="match status" value="1"/>
</dbReference>
<dbReference type="Proteomes" id="UP001375370">
    <property type="component" value="Chromosome"/>
</dbReference>
<dbReference type="PROSITE" id="PS50893">
    <property type="entry name" value="ABC_TRANSPORTER_2"/>
    <property type="match status" value="1"/>
</dbReference>
<dbReference type="RefSeq" id="WP_338736738.1">
    <property type="nucleotide sequence ID" value="NZ_CP146612.1"/>
</dbReference>
<protein>
    <submittedName>
        <fullName evidence="5">Metal ABC transporter ATP-binding protein</fullName>
    </submittedName>
</protein>
<evidence type="ECO:0000259" key="4">
    <source>
        <dbReference type="PROSITE" id="PS50893"/>
    </source>
</evidence>
<evidence type="ECO:0000256" key="2">
    <source>
        <dbReference type="ARBA" id="ARBA00022741"/>
    </source>
</evidence>
<gene>
    <name evidence="5" type="ORF">V8247_04995</name>
</gene>
<dbReference type="GO" id="GO:0005524">
    <property type="term" value="F:ATP binding"/>
    <property type="evidence" value="ECO:0007669"/>
    <property type="project" value="UniProtKB-KW"/>
</dbReference>
<accession>A0ABZ2J119</accession>
<dbReference type="PANTHER" id="PTHR42734">
    <property type="entry name" value="METAL TRANSPORT SYSTEM ATP-BINDING PROTEIN TM_0124-RELATED"/>
    <property type="match status" value="1"/>
</dbReference>
<dbReference type="InterPro" id="IPR027417">
    <property type="entry name" value="P-loop_NTPase"/>
</dbReference>
<dbReference type="InterPro" id="IPR050153">
    <property type="entry name" value="Metal_Ion_Import_ABC"/>
</dbReference>
<name>A0ABZ2J119_9CHLR</name>
<dbReference type="Pfam" id="PF00005">
    <property type="entry name" value="ABC_tran"/>
    <property type="match status" value="1"/>
</dbReference>
<dbReference type="InterPro" id="IPR003593">
    <property type="entry name" value="AAA+_ATPase"/>
</dbReference>